<dbReference type="RefSeq" id="WP_100345451.1">
    <property type="nucleotide sequence ID" value="NZ_PGFB01000004.1"/>
</dbReference>
<organism evidence="2 3">
    <name type="scientific">Compostimonas suwonensis</name>
    <dbReference type="NCBI Taxonomy" id="1048394"/>
    <lineage>
        <taxon>Bacteria</taxon>
        <taxon>Bacillati</taxon>
        <taxon>Actinomycetota</taxon>
        <taxon>Actinomycetes</taxon>
        <taxon>Micrococcales</taxon>
        <taxon>Microbacteriaceae</taxon>
        <taxon>Compostimonas</taxon>
    </lineage>
</organism>
<feature type="region of interest" description="Disordered" evidence="1">
    <location>
        <begin position="563"/>
        <end position="595"/>
    </location>
</feature>
<dbReference type="OrthoDB" id="5143602at2"/>
<reference evidence="2 3" key="1">
    <citation type="submission" date="2017-11" db="EMBL/GenBank/DDBJ databases">
        <title>Genomic Encyclopedia of Archaeal and Bacterial Type Strains, Phase II (KMG-II): From Individual Species to Whole Genera.</title>
        <authorList>
            <person name="Goeker M."/>
        </authorList>
    </citation>
    <scope>NUCLEOTIDE SEQUENCE [LARGE SCALE GENOMIC DNA]</scope>
    <source>
        <strain evidence="2 3">DSM 25625</strain>
    </source>
</reference>
<dbReference type="Gene3D" id="2.60.40.1120">
    <property type="entry name" value="Carboxypeptidase-like, regulatory domain"/>
    <property type="match status" value="1"/>
</dbReference>
<name>A0A2M9BUX3_9MICO</name>
<dbReference type="EMBL" id="PGFB01000004">
    <property type="protein sequence ID" value="PJJ61753.1"/>
    <property type="molecule type" value="Genomic_DNA"/>
</dbReference>
<accession>A0A2M9BUX3</accession>
<dbReference type="Proteomes" id="UP000230161">
    <property type="component" value="Unassembled WGS sequence"/>
</dbReference>
<sequence>MSRMEPRTGRMSRLTIALAAVIVALLAAVGLTAPARAAGTLSISGTVSLQGGGEGTPYVEVYAADDGGWAGSFSGADYSIGGLEPGSYRVRARVFDFAHAFVSTWYGNTPIESVSTTVTLSTGSATGVDIVAARGGAISGHVGLPSGLGVDTSLEVNVFLHNEAGDEDWWMGSASPSASGDYSIGQLPPGEYYVRFSGGQFPRVAASFYPDVVGIQEADLVPVTAGETASDIDTVMTPWWTSSNRIAGTNRYETSAAVAFDFDAGVETVYVASGENWPDALSAGPAAAHFDAPLLLVPHDTVPVGTLEGINRLNPKRIVVVGGLNAISENVVGALREVVRDGGQVDRISGADRYGTSRAVVTDAFGTTIPSKDIYLASGSNYPDALSAGSAAGVSDSPVLLVDGGARAVDAATDAFLRPTEFRRIVIVGGEAVFTTALRSDLERFSVLGNSYRIGGVDRFDTNAKVIDWGFGHETWRYSGVAIVASGFGFADALSAVPLAGRYRGPVLLSQKACIPSAALDSAWRVDMRIYEVIGGEAVLDRAVEQLARCDDTPARLLDAQLDQADQDWPGTGRTGAGTPGTLGLPSFQYSPQAR</sequence>
<evidence type="ECO:0000313" key="3">
    <source>
        <dbReference type="Proteomes" id="UP000230161"/>
    </source>
</evidence>
<dbReference type="InterPro" id="IPR007253">
    <property type="entry name" value="Cell_wall-bd_2"/>
</dbReference>
<evidence type="ECO:0000313" key="2">
    <source>
        <dbReference type="EMBL" id="PJJ61753.1"/>
    </source>
</evidence>
<evidence type="ECO:0000256" key="1">
    <source>
        <dbReference type="SAM" id="MobiDB-lite"/>
    </source>
</evidence>
<keyword evidence="3" id="KW-1185">Reference proteome</keyword>
<gene>
    <name evidence="2" type="ORF">CLV54_2703</name>
</gene>
<dbReference type="GO" id="GO:0030246">
    <property type="term" value="F:carbohydrate binding"/>
    <property type="evidence" value="ECO:0007669"/>
    <property type="project" value="InterPro"/>
</dbReference>
<dbReference type="Pfam" id="PF04122">
    <property type="entry name" value="CW_binding_2"/>
    <property type="match status" value="3"/>
</dbReference>
<protein>
    <submittedName>
        <fullName evidence="2">Putative cell wall binding repeat protein</fullName>
    </submittedName>
</protein>
<dbReference type="Gene3D" id="3.40.50.12090">
    <property type="match status" value="2"/>
</dbReference>
<dbReference type="SUPFAM" id="SSF49452">
    <property type="entry name" value="Starch-binding domain-like"/>
    <property type="match status" value="1"/>
</dbReference>
<dbReference type="PANTHER" id="PTHR30032">
    <property type="entry name" value="N-ACETYLMURAMOYL-L-ALANINE AMIDASE-RELATED"/>
    <property type="match status" value="1"/>
</dbReference>
<dbReference type="InterPro" id="IPR051922">
    <property type="entry name" value="Bact_Sporulation_Assoc"/>
</dbReference>
<dbReference type="InterPro" id="IPR013784">
    <property type="entry name" value="Carb-bd-like_fold"/>
</dbReference>
<comment type="caution">
    <text evidence="2">The sequence shown here is derived from an EMBL/GenBank/DDBJ whole genome shotgun (WGS) entry which is preliminary data.</text>
</comment>
<dbReference type="AlphaFoldDB" id="A0A2M9BUX3"/>
<proteinExistence type="predicted"/>
<feature type="compositionally biased region" description="Low complexity" evidence="1">
    <location>
        <begin position="563"/>
        <end position="572"/>
    </location>
</feature>
<dbReference type="PANTHER" id="PTHR30032:SF8">
    <property type="entry name" value="GERMINATION-SPECIFIC N-ACETYLMURAMOYL-L-ALANINE AMIDASE"/>
    <property type="match status" value="1"/>
</dbReference>